<dbReference type="InterPro" id="IPR045093">
    <property type="entry name" value="Cullin"/>
</dbReference>
<keyword evidence="5" id="KW-0436">Ligase</keyword>
<evidence type="ECO:0000256" key="3">
    <source>
        <dbReference type="RuleBase" id="RU003829"/>
    </source>
</evidence>
<dbReference type="InterPro" id="IPR036388">
    <property type="entry name" value="WH-like_DNA-bd_sf"/>
</dbReference>
<dbReference type="OrthoDB" id="27073at2759"/>
<organism evidence="5 6">
    <name type="scientific">Mycena venus</name>
    <dbReference type="NCBI Taxonomy" id="2733690"/>
    <lineage>
        <taxon>Eukaryota</taxon>
        <taxon>Fungi</taxon>
        <taxon>Dikarya</taxon>
        <taxon>Basidiomycota</taxon>
        <taxon>Agaricomycotina</taxon>
        <taxon>Agaricomycetes</taxon>
        <taxon>Agaricomycetidae</taxon>
        <taxon>Agaricales</taxon>
        <taxon>Marasmiineae</taxon>
        <taxon>Mycenaceae</taxon>
        <taxon>Mycena</taxon>
    </lineage>
</organism>
<dbReference type="SUPFAM" id="SSF75632">
    <property type="entry name" value="Cullin homology domain"/>
    <property type="match status" value="1"/>
</dbReference>
<dbReference type="AlphaFoldDB" id="A0A8H6XM45"/>
<dbReference type="InterPro" id="IPR016158">
    <property type="entry name" value="Cullin_homology"/>
</dbReference>
<dbReference type="Pfam" id="PF00888">
    <property type="entry name" value="Cullin"/>
    <property type="match status" value="1"/>
</dbReference>
<dbReference type="Proteomes" id="UP000620124">
    <property type="component" value="Unassembled WGS sequence"/>
</dbReference>
<evidence type="ECO:0000313" key="6">
    <source>
        <dbReference type="Proteomes" id="UP000620124"/>
    </source>
</evidence>
<dbReference type="InterPro" id="IPR016159">
    <property type="entry name" value="Cullin_repeat-like_dom_sf"/>
</dbReference>
<dbReference type="SUPFAM" id="SSF46785">
    <property type="entry name" value="Winged helix' DNA-binding domain"/>
    <property type="match status" value="1"/>
</dbReference>
<dbReference type="Gene3D" id="4.10.1030.10">
    <property type="entry name" value="Ring Box Chain A, domain 5"/>
    <property type="match status" value="1"/>
</dbReference>
<keyword evidence="6" id="KW-1185">Reference proteome</keyword>
<dbReference type="GO" id="GO:0031625">
    <property type="term" value="F:ubiquitin protein ligase binding"/>
    <property type="evidence" value="ECO:0007669"/>
    <property type="project" value="InterPro"/>
</dbReference>
<dbReference type="InterPro" id="IPR001373">
    <property type="entry name" value="Cullin_N"/>
</dbReference>
<protein>
    <submittedName>
        <fullName evidence="5">Ubiquitin-protein ligase</fullName>
    </submittedName>
</protein>
<reference evidence="5" key="1">
    <citation type="submission" date="2020-05" db="EMBL/GenBank/DDBJ databases">
        <title>Mycena genomes resolve the evolution of fungal bioluminescence.</title>
        <authorList>
            <person name="Tsai I.J."/>
        </authorList>
    </citation>
    <scope>NUCLEOTIDE SEQUENCE</scope>
    <source>
        <strain evidence="5">CCC161011</strain>
    </source>
</reference>
<dbReference type="PROSITE" id="PS50069">
    <property type="entry name" value="CULLIN_2"/>
    <property type="match status" value="1"/>
</dbReference>
<dbReference type="Pfam" id="PF10557">
    <property type="entry name" value="Cullin_Nedd8"/>
    <property type="match status" value="1"/>
</dbReference>
<evidence type="ECO:0000313" key="5">
    <source>
        <dbReference type="EMBL" id="KAF7343139.1"/>
    </source>
</evidence>
<dbReference type="Pfam" id="PF26557">
    <property type="entry name" value="Cullin_AB"/>
    <property type="match status" value="1"/>
</dbReference>
<sequence>MSSSSTPFAQAPTSKTADLDVVWPFLCAGVEHVMVLGDTLPFALYTSLYQTMYNYIFYTRRCEGGRRKPGRLQYFLTRCYAREPESNDNLVPYLSFVNMTLMTYLQKAQTVEDDSLLRYYADEWDRCTTGANYLDQLFRHLNRYSGKGERAVGKYSAYQVSTLVLESWLQHVLRPLRPPITSIILRMVIAQRGGSQIDEALVKKVVGSFFYLGPCYPDLNQECLEAYGREFEAAFLAVAEVHYSQEPAAILDADRGSMSLRDISDYLTNAERRVREEGERVMRYLGLMMPKELVSRCENVVLRAYAPLMRDVFQILLDLEAHDDLRRIYALLARLPKGLDPLRRQFATHVKAAALGAIDALAGLAGSKANVVRYMKEREILPDAHVDALLMLHQKYEAMVARSFKGDVDFTAALHQACRQLIEQTVATGTHSAPLSELLANYADALLRRSNEIMRQVDLESALNRMMVLFRFVEDKDVFLTFYTTKLSRRLIYGVGVSHEVEASVIGKLQQACGVQYTRVLQRMLTDISLSLAVTDSFMEHMAHVNNSTKIVFSMKVLGMNLWPLVPPPHDLLLPPELLPMFRCFTGYYKSQHAGRRLTWLHSYSTNELCTNYTNRRCILVTSTYQAVVVLQYNCNDTLSLQELQDATRLSREALSQVVALLVKARVLVDNGNDQYGLNPGFSPKRARLNLGLPIKAEAGPKGNDLLKSVDEHRHHIIQATIVRILKVSRMMESDALISQVIAQASEHFTPETPDIKKAMATLLEREYIERVDGSRNMFAYVP</sequence>
<dbReference type="InterPro" id="IPR059120">
    <property type="entry name" value="Cullin-like_AB"/>
</dbReference>
<comment type="similarity">
    <text evidence="1 2 3">Belongs to the cullin family.</text>
</comment>
<dbReference type="SMART" id="SM00884">
    <property type="entry name" value="Cullin_Nedd8"/>
    <property type="match status" value="1"/>
</dbReference>
<dbReference type="EMBL" id="JACAZI010000016">
    <property type="protein sequence ID" value="KAF7343139.1"/>
    <property type="molecule type" value="Genomic_DNA"/>
</dbReference>
<dbReference type="Gene3D" id="1.20.1310.10">
    <property type="entry name" value="Cullin Repeats"/>
    <property type="match status" value="4"/>
</dbReference>
<dbReference type="InterPro" id="IPR036317">
    <property type="entry name" value="Cullin_homology_sf"/>
</dbReference>
<proteinExistence type="inferred from homology"/>
<dbReference type="Gene3D" id="1.10.10.10">
    <property type="entry name" value="Winged helix-like DNA-binding domain superfamily/Winged helix DNA-binding domain"/>
    <property type="match status" value="2"/>
</dbReference>
<comment type="caution">
    <text evidence="5">The sequence shown here is derived from an EMBL/GenBank/DDBJ whole genome shotgun (WGS) entry which is preliminary data.</text>
</comment>
<gene>
    <name evidence="5" type="ORF">MVEN_01744500</name>
</gene>
<evidence type="ECO:0000256" key="1">
    <source>
        <dbReference type="ARBA" id="ARBA00006019"/>
    </source>
</evidence>
<accession>A0A8H6XM45</accession>
<dbReference type="GO" id="GO:0006511">
    <property type="term" value="P:ubiquitin-dependent protein catabolic process"/>
    <property type="evidence" value="ECO:0007669"/>
    <property type="project" value="InterPro"/>
</dbReference>
<dbReference type="PANTHER" id="PTHR11932">
    <property type="entry name" value="CULLIN"/>
    <property type="match status" value="1"/>
</dbReference>
<dbReference type="GO" id="GO:0016874">
    <property type="term" value="F:ligase activity"/>
    <property type="evidence" value="ECO:0007669"/>
    <property type="project" value="UniProtKB-KW"/>
</dbReference>
<dbReference type="SUPFAM" id="SSF74788">
    <property type="entry name" value="Cullin repeat-like"/>
    <property type="match status" value="1"/>
</dbReference>
<dbReference type="SMART" id="SM00182">
    <property type="entry name" value="CULLIN"/>
    <property type="match status" value="1"/>
</dbReference>
<feature type="domain" description="Cullin family profile" evidence="4">
    <location>
        <begin position="434"/>
        <end position="663"/>
    </location>
</feature>
<evidence type="ECO:0000259" key="4">
    <source>
        <dbReference type="PROSITE" id="PS50069"/>
    </source>
</evidence>
<dbReference type="InterPro" id="IPR019559">
    <property type="entry name" value="Cullin_neddylation_domain"/>
</dbReference>
<name>A0A8H6XM45_9AGAR</name>
<dbReference type="InterPro" id="IPR036390">
    <property type="entry name" value="WH_DNA-bd_sf"/>
</dbReference>
<evidence type="ECO:0000256" key="2">
    <source>
        <dbReference type="PROSITE-ProRule" id="PRU00330"/>
    </source>
</evidence>